<reference evidence="1 2" key="1">
    <citation type="journal article" date="2015" name="Genome Biol. Evol.">
        <title>Comparative Genomics of a Bacterivorous Green Alga Reveals Evolutionary Causalities and Consequences of Phago-Mixotrophic Mode of Nutrition.</title>
        <authorList>
            <person name="Burns J.A."/>
            <person name="Paasch A."/>
            <person name="Narechania A."/>
            <person name="Kim E."/>
        </authorList>
    </citation>
    <scope>NUCLEOTIDE SEQUENCE [LARGE SCALE GENOMIC DNA]</scope>
    <source>
        <strain evidence="1 2">PLY_AMNH</strain>
    </source>
</reference>
<protein>
    <submittedName>
        <fullName evidence="1">Uncharacterized protein</fullName>
    </submittedName>
</protein>
<dbReference type="EMBL" id="LGRX02001342">
    <property type="protein sequence ID" value="KAK3286308.1"/>
    <property type="molecule type" value="Genomic_DNA"/>
</dbReference>
<evidence type="ECO:0000313" key="1">
    <source>
        <dbReference type="EMBL" id="KAK3286308.1"/>
    </source>
</evidence>
<sequence>MLHGFEQNVHFSYMYVLNVFTKMDTYKVKCVTDYDKYIRQRMASYFIILWNPDLLLATWMRLFVAARKDSGLATMRSLTKVKDAGATTSPSKPVKSFCAFSGTQGTAVEMVGEHYVKEGCEHKVDAHHLQELSLRQVVLIPVEFVLATHGKWQSASDALAMVRPRYFMIKVNIKSAHS</sequence>
<gene>
    <name evidence="1" type="ORF">CYMTET_6129</name>
</gene>
<comment type="caution">
    <text evidence="1">The sequence shown here is derived from an EMBL/GenBank/DDBJ whole genome shotgun (WGS) entry which is preliminary data.</text>
</comment>
<evidence type="ECO:0000313" key="2">
    <source>
        <dbReference type="Proteomes" id="UP001190700"/>
    </source>
</evidence>
<organism evidence="1 2">
    <name type="scientific">Cymbomonas tetramitiformis</name>
    <dbReference type="NCBI Taxonomy" id="36881"/>
    <lineage>
        <taxon>Eukaryota</taxon>
        <taxon>Viridiplantae</taxon>
        <taxon>Chlorophyta</taxon>
        <taxon>Pyramimonadophyceae</taxon>
        <taxon>Pyramimonadales</taxon>
        <taxon>Pyramimonadaceae</taxon>
        <taxon>Cymbomonas</taxon>
    </lineage>
</organism>
<dbReference type="AlphaFoldDB" id="A0AAE0LID5"/>
<accession>A0AAE0LID5</accession>
<dbReference type="Proteomes" id="UP001190700">
    <property type="component" value="Unassembled WGS sequence"/>
</dbReference>
<proteinExistence type="predicted"/>
<name>A0AAE0LID5_9CHLO</name>
<keyword evidence="2" id="KW-1185">Reference proteome</keyword>